<dbReference type="EMBL" id="JH993811">
    <property type="protein sequence ID" value="ELQ76845.1"/>
    <property type="molecule type" value="Genomic_DNA"/>
</dbReference>
<dbReference type="InterPro" id="IPR031509">
    <property type="entry name" value="Mei5-like"/>
</dbReference>
<dbReference type="Pfam" id="PF17021">
    <property type="entry name" value="Mei5_like"/>
    <property type="match status" value="1"/>
</dbReference>
<organism evidence="1 2">
    <name type="scientific">Trachipleistophora hominis</name>
    <name type="common">Microsporidian parasite</name>
    <dbReference type="NCBI Taxonomy" id="72359"/>
    <lineage>
        <taxon>Eukaryota</taxon>
        <taxon>Fungi</taxon>
        <taxon>Fungi incertae sedis</taxon>
        <taxon>Microsporidia</taxon>
        <taxon>Pleistophoridae</taxon>
        <taxon>Trachipleistophora</taxon>
    </lineage>
</organism>
<reference evidence="1 2" key="1">
    <citation type="journal article" date="2012" name="PLoS Pathog.">
        <title>The genome of the obligate intracellular parasite Trachipleistophora hominis: new insights into microsporidian genome dynamics and reductive evolution.</title>
        <authorList>
            <person name="Heinz E."/>
            <person name="Williams T.A."/>
            <person name="Nakjang S."/>
            <person name="Noel C.J."/>
            <person name="Swan D.C."/>
            <person name="Goldberg A.V."/>
            <person name="Harris S.R."/>
            <person name="Weinmaier T."/>
            <person name="Markert S."/>
            <person name="Becher D."/>
            <person name="Bernhardt J."/>
            <person name="Dagan T."/>
            <person name="Hacker C."/>
            <person name="Lucocq J.M."/>
            <person name="Schweder T."/>
            <person name="Rattei T."/>
            <person name="Hall N."/>
            <person name="Hirt R.P."/>
            <person name="Embley T.M."/>
        </authorList>
    </citation>
    <scope>NUCLEOTIDE SEQUENCE [LARGE SCALE GENOMIC DNA]</scope>
</reference>
<name>L7JZV7_TRAHO</name>
<dbReference type="Proteomes" id="UP000011185">
    <property type="component" value="Unassembled WGS sequence"/>
</dbReference>
<protein>
    <submittedName>
        <fullName evidence="1">Uncharacterized protein</fullName>
    </submittedName>
</protein>
<evidence type="ECO:0000313" key="2">
    <source>
        <dbReference type="Proteomes" id="UP000011185"/>
    </source>
</evidence>
<dbReference type="VEuPathDB" id="MicrosporidiaDB:THOM_0169"/>
<sequence>MYFLNVENDERHLYNTLQVDGITFYYYKNSGIDQKKKRRYSDQFRTCHLNYKDIYRKLKILEKHKDDNRDLDTLTTKWKECIDKCITVLKNEFELPAKEIFKAFELKKYGFLLEDYGEYDEIEEDD</sequence>
<dbReference type="HOGENOM" id="CLU_136887_0_0_1"/>
<accession>L7JZV7</accession>
<gene>
    <name evidence="1" type="ORF">THOM_0169</name>
</gene>
<dbReference type="AlphaFoldDB" id="L7JZV7"/>
<evidence type="ECO:0000313" key="1">
    <source>
        <dbReference type="EMBL" id="ELQ76845.1"/>
    </source>
</evidence>
<dbReference type="InParanoid" id="L7JZV7"/>
<dbReference type="OrthoDB" id="2195410at2759"/>
<proteinExistence type="predicted"/>
<dbReference type="OMA" id="CISECIS"/>
<dbReference type="STRING" id="72359.L7JZV7"/>
<keyword evidence="2" id="KW-1185">Reference proteome</keyword>